<dbReference type="GO" id="GO:0005524">
    <property type="term" value="F:ATP binding"/>
    <property type="evidence" value="ECO:0007669"/>
    <property type="project" value="InterPro"/>
</dbReference>
<dbReference type="SUPFAM" id="SSF52540">
    <property type="entry name" value="P-loop containing nucleoside triphosphate hydrolases"/>
    <property type="match status" value="2"/>
</dbReference>
<evidence type="ECO:0000259" key="3">
    <source>
        <dbReference type="PROSITE" id="PS51192"/>
    </source>
</evidence>
<keyword evidence="5" id="KW-0347">Helicase</keyword>
<evidence type="ECO:0000256" key="1">
    <source>
        <dbReference type="ARBA" id="ARBA00022801"/>
    </source>
</evidence>
<dbReference type="Gene3D" id="3.40.50.10810">
    <property type="entry name" value="Tandem AAA-ATPase domain"/>
    <property type="match status" value="1"/>
</dbReference>
<gene>
    <name evidence="5" type="ORF">A6X21_04930</name>
</gene>
<evidence type="ECO:0000259" key="4">
    <source>
        <dbReference type="PROSITE" id="PS51194"/>
    </source>
</evidence>
<dbReference type="PANTHER" id="PTHR10799">
    <property type="entry name" value="SNF2/RAD54 HELICASE FAMILY"/>
    <property type="match status" value="1"/>
</dbReference>
<feature type="domain" description="Helicase ATP-binding" evidence="3">
    <location>
        <begin position="233"/>
        <end position="395"/>
    </location>
</feature>
<sequence>MDESSKTTSVAHTLRTAPERTSSEGLHEGVEQSSSSSAVPAPHWLPQVLESIAQYDNQNVAPPDTKDVPLSMGTDLHLAGINSALQRLPKVDAEPVTLMKTIPLGPAWKPSRPRIQTFGLKFPEGLEFLPPPKPKEETRQESTAENASVSEAAAAQESVVSSADVTAADLIEKSAAALAEKPETKLTRIKPPAGVLTLEDRLFYLLQPPLQTWLKGQELIMPFEPFPYQYEGIAWLFSHDAALLADEMGLGKTMQTITAIRLLVRSGQVRRVVLVCPKPLLPNWQREFRTWAEELPFVVVEGDTDRRRITWTMPGVPVLIVNYETLVRDVANFGDEFPKFDLVVLDEAQRIKNRTSRTAETARRIPRRRAWALTGTPIENRPEELGALYEFLELVPPGSTPDLKQLQSLSKEFILRRTKDLVMKDMPPRLDRDAILELSPAQRYSYDTAEKEGVIQLNEMGDSISIQHVFELVLRLKQITNWDPLTGESAKFDRLEADMEEVAASGGKAILFSQWTKTLDFLKEKLERFGPLVYHGGIPTKLREPVLKQFKEDPTKHIILMSYATGAVGLNLQFAGYVFLYDRWWNPAIEDQAINRAHRIGCKSQVIVTRFISKDTIEEKIDRVLTEKRELFRAILGEGDNLNASLSMTASEIFGLFDLKARHGKGTRSIGPKP</sequence>
<dbReference type="InterPro" id="IPR000330">
    <property type="entry name" value="SNF2_N"/>
</dbReference>
<evidence type="ECO:0000313" key="6">
    <source>
        <dbReference type="Proteomes" id="UP000094828"/>
    </source>
</evidence>
<keyword evidence="5" id="KW-0547">Nucleotide-binding</keyword>
<dbReference type="InterPro" id="IPR027417">
    <property type="entry name" value="P-loop_NTPase"/>
</dbReference>
<name>A0A1C3EP10_9PLAN</name>
<protein>
    <submittedName>
        <fullName evidence="5">Helicase</fullName>
    </submittedName>
</protein>
<dbReference type="AlphaFoldDB" id="A0A1C3EP10"/>
<dbReference type="InterPro" id="IPR049730">
    <property type="entry name" value="SNF2/RAD54-like_C"/>
</dbReference>
<evidence type="ECO:0000256" key="2">
    <source>
        <dbReference type="SAM" id="MobiDB-lite"/>
    </source>
</evidence>
<dbReference type="EMBL" id="LYDR01000039">
    <property type="protein sequence ID" value="ODA34984.1"/>
    <property type="molecule type" value="Genomic_DNA"/>
</dbReference>
<keyword evidence="1" id="KW-0378">Hydrolase</keyword>
<organism evidence="5 6">
    <name type="scientific">Planctopirus hydrillae</name>
    <dbReference type="NCBI Taxonomy" id="1841610"/>
    <lineage>
        <taxon>Bacteria</taxon>
        <taxon>Pseudomonadati</taxon>
        <taxon>Planctomycetota</taxon>
        <taxon>Planctomycetia</taxon>
        <taxon>Planctomycetales</taxon>
        <taxon>Planctomycetaceae</taxon>
        <taxon>Planctopirus</taxon>
    </lineage>
</organism>
<dbReference type="Pfam" id="PF00176">
    <property type="entry name" value="SNF2-rel_dom"/>
    <property type="match status" value="1"/>
</dbReference>
<keyword evidence="6" id="KW-1185">Reference proteome</keyword>
<proteinExistence type="predicted"/>
<dbReference type="Proteomes" id="UP000094828">
    <property type="component" value="Unassembled WGS sequence"/>
</dbReference>
<dbReference type="InterPro" id="IPR014001">
    <property type="entry name" value="Helicase_ATP-bd"/>
</dbReference>
<dbReference type="PROSITE" id="PS51194">
    <property type="entry name" value="HELICASE_CTER"/>
    <property type="match status" value="1"/>
</dbReference>
<evidence type="ECO:0000313" key="5">
    <source>
        <dbReference type="EMBL" id="ODA34984.1"/>
    </source>
</evidence>
<dbReference type="Pfam" id="PF00271">
    <property type="entry name" value="Helicase_C"/>
    <property type="match status" value="1"/>
</dbReference>
<feature type="compositionally biased region" description="Basic and acidic residues" evidence="2">
    <location>
        <begin position="133"/>
        <end position="142"/>
    </location>
</feature>
<comment type="caution">
    <text evidence="5">The sequence shown here is derived from an EMBL/GenBank/DDBJ whole genome shotgun (WGS) entry which is preliminary data.</text>
</comment>
<feature type="domain" description="Helicase C-terminal" evidence="4">
    <location>
        <begin position="494"/>
        <end position="657"/>
    </location>
</feature>
<dbReference type="GO" id="GO:0004386">
    <property type="term" value="F:helicase activity"/>
    <property type="evidence" value="ECO:0007669"/>
    <property type="project" value="UniProtKB-KW"/>
</dbReference>
<dbReference type="PROSITE" id="PS51192">
    <property type="entry name" value="HELICASE_ATP_BIND_1"/>
    <property type="match status" value="1"/>
</dbReference>
<feature type="compositionally biased region" description="Basic and acidic residues" evidence="2">
    <location>
        <begin position="17"/>
        <end position="30"/>
    </location>
</feature>
<dbReference type="OrthoDB" id="9814088at2"/>
<dbReference type="InterPro" id="IPR001650">
    <property type="entry name" value="Helicase_C-like"/>
</dbReference>
<feature type="region of interest" description="Disordered" evidence="2">
    <location>
        <begin position="126"/>
        <end position="151"/>
    </location>
</feature>
<dbReference type="GO" id="GO:0016787">
    <property type="term" value="F:hydrolase activity"/>
    <property type="evidence" value="ECO:0007669"/>
    <property type="project" value="UniProtKB-KW"/>
</dbReference>
<dbReference type="InterPro" id="IPR038718">
    <property type="entry name" value="SNF2-like_sf"/>
</dbReference>
<feature type="region of interest" description="Disordered" evidence="2">
    <location>
        <begin position="1"/>
        <end position="42"/>
    </location>
</feature>
<dbReference type="Gene3D" id="3.40.50.300">
    <property type="entry name" value="P-loop containing nucleotide triphosphate hydrolases"/>
    <property type="match status" value="1"/>
</dbReference>
<accession>A0A1C3EP10</accession>
<feature type="compositionally biased region" description="Polar residues" evidence="2">
    <location>
        <begin position="1"/>
        <end position="11"/>
    </location>
</feature>
<dbReference type="RefSeq" id="WP_068846564.1">
    <property type="nucleotide sequence ID" value="NZ_LYDR01000039.1"/>
</dbReference>
<dbReference type="STRING" id="1841610.A6X21_04930"/>
<dbReference type="SMART" id="SM00487">
    <property type="entry name" value="DEXDc"/>
    <property type="match status" value="1"/>
</dbReference>
<dbReference type="CDD" id="cd17919">
    <property type="entry name" value="DEXHc_Snf"/>
    <property type="match status" value="1"/>
</dbReference>
<keyword evidence="5" id="KW-0067">ATP-binding</keyword>
<dbReference type="CDD" id="cd18793">
    <property type="entry name" value="SF2_C_SNF"/>
    <property type="match status" value="1"/>
</dbReference>
<reference evidence="5 6" key="1">
    <citation type="submission" date="2016-05" db="EMBL/GenBank/DDBJ databases">
        <title>Genomic and physiological characterization of Planctopirus sp. isolated from fresh water lake.</title>
        <authorList>
            <person name="Subhash Y."/>
            <person name="Ramana C."/>
        </authorList>
    </citation>
    <scope>NUCLEOTIDE SEQUENCE [LARGE SCALE GENOMIC DNA]</scope>
    <source>
        <strain evidence="5 6">JC280</strain>
    </source>
</reference>
<dbReference type="SMART" id="SM00490">
    <property type="entry name" value="HELICc"/>
    <property type="match status" value="1"/>
</dbReference>